<feature type="transmembrane region" description="Helical" evidence="7">
    <location>
        <begin position="65"/>
        <end position="83"/>
    </location>
</feature>
<dbReference type="SUPFAM" id="SSF82861">
    <property type="entry name" value="Mechanosensitive channel protein MscS (YggB), transmembrane region"/>
    <property type="match status" value="1"/>
</dbReference>
<evidence type="ECO:0000259" key="9">
    <source>
        <dbReference type="Pfam" id="PF21082"/>
    </source>
</evidence>
<feature type="domain" description="Mechanosensitive ion channel transmembrane helices 2/3" evidence="10">
    <location>
        <begin position="138"/>
        <end position="178"/>
    </location>
</feature>
<dbReference type="RefSeq" id="WP_123121756.1">
    <property type="nucleotide sequence ID" value="NZ_RJJR01000014.1"/>
</dbReference>
<dbReference type="InterPro" id="IPR049142">
    <property type="entry name" value="MS_channel_1st"/>
</dbReference>
<feature type="transmembrane region" description="Helical" evidence="7">
    <location>
        <begin position="14"/>
        <end position="34"/>
    </location>
</feature>
<evidence type="ECO:0000313" key="11">
    <source>
        <dbReference type="EMBL" id="RNI34215.1"/>
    </source>
</evidence>
<reference evidence="11 12" key="1">
    <citation type="submission" date="2018-11" db="EMBL/GenBank/DDBJ databases">
        <title>Draft genome sequence of Ferruginibacter sp. BO-59.</title>
        <authorList>
            <person name="Im W.T."/>
        </authorList>
    </citation>
    <scope>NUCLEOTIDE SEQUENCE [LARGE SCALE GENOMIC DNA]</scope>
    <source>
        <strain evidence="11 12">BO-59</strain>
    </source>
</reference>
<accession>A0A3M9N9Z7</accession>
<dbReference type="InterPro" id="IPR023408">
    <property type="entry name" value="MscS_beta-dom_sf"/>
</dbReference>
<keyword evidence="5 7" id="KW-1133">Transmembrane helix</keyword>
<feature type="transmembrane region" description="Helical" evidence="7">
    <location>
        <begin position="158"/>
        <end position="181"/>
    </location>
</feature>
<comment type="similarity">
    <text evidence="2">Belongs to the MscS (TC 1.A.23) family.</text>
</comment>
<keyword evidence="3" id="KW-1003">Cell membrane</keyword>
<dbReference type="GO" id="GO:0005886">
    <property type="term" value="C:plasma membrane"/>
    <property type="evidence" value="ECO:0007669"/>
    <property type="project" value="UniProtKB-SubCell"/>
</dbReference>
<dbReference type="Pfam" id="PF21088">
    <property type="entry name" value="MS_channel_1st"/>
    <property type="match status" value="1"/>
</dbReference>
<dbReference type="InterPro" id="IPR011066">
    <property type="entry name" value="MscS_channel_C_sf"/>
</dbReference>
<keyword evidence="6 7" id="KW-0472">Membrane</keyword>
<dbReference type="InterPro" id="IPR049278">
    <property type="entry name" value="MS_channel_C"/>
</dbReference>
<keyword evidence="4 7" id="KW-0812">Transmembrane</keyword>
<evidence type="ECO:0000259" key="8">
    <source>
        <dbReference type="Pfam" id="PF00924"/>
    </source>
</evidence>
<evidence type="ECO:0000256" key="5">
    <source>
        <dbReference type="ARBA" id="ARBA00022989"/>
    </source>
</evidence>
<organism evidence="11 12">
    <name type="scientific">Hanamia caeni</name>
    <dbReference type="NCBI Taxonomy" id="2294116"/>
    <lineage>
        <taxon>Bacteria</taxon>
        <taxon>Pseudomonadati</taxon>
        <taxon>Bacteroidota</taxon>
        <taxon>Chitinophagia</taxon>
        <taxon>Chitinophagales</taxon>
        <taxon>Chitinophagaceae</taxon>
        <taxon>Hanamia</taxon>
    </lineage>
</organism>
<name>A0A3M9N9Z7_9BACT</name>
<evidence type="ECO:0000256" key="7">
    <source>
        <dbReference type="SAM" id="Phobius"/>
    </source>
</evidence>
<dbReference type="Gene3D" id="2.30.30.60">
    <property type="match status" value="1"/>
</dbReference>
<dbReference type="Pfam" id="PF00924">
    <property type="entry name" value="MS_channel_2nd"/>
    <property type="match status" value="1"/>
</dbReference>
<evidence type="ECO:0000259" key="10">
    <source>
        <dbReference type="Pfam" id="PF21088"/>
    </source>
</evidence>
<dbReference type="GO" id="GO:0008381">
    <property type="term" value="F:mechanosensitive monoatomic ion channel activity"/>
    <property type="evidence" value="ECO:0007669"/>
    <property type="project" value="UniProtKB-ARBA"/>
</dbReference>
<evidence type="ECO:0000313" key="12">
    <source>
        <dbReference type="Proteomes" id="UP000267223"/>
    </source>
</evidence>
<dbReference type="InterPro" id="IPR011014">
    <property type="entry name" value="MscS_channel_TM-2"/>
</dbReference>
<dbReference type="OrthoDB" id="9809206at2"/>
<dbReference type="SUPFAM" id="SSF82689">
    <property type="entry name" value="Mechanosensitive channel protein MscS (YggB), C-terminal domain"/>
    <property type="match status" value="1"/>
</dbReference>
<comment type="subcellular location">
    <subcellularLocation>
        <location evidence="1">Cell membrane</location>
        <topology evidence="1">Multi-pass membrane protein</topology>
    </subcellularLocation>
</comment>
<comment type="caution">
    <text evidence="11">The sequence shown here is derived from an EMBL/GenBank/DDBJ whole genome shotgun (WGS) entry which is preliminary data.</text>
</comment>
<dbReference type="Proteomes" id="UP000267223">
    <property type="component" value="Unassembled WGS sequence"/>
</dbReference>
<feature type="domain" description="Mechanosensitive ion channel MscS" evidence="8">
    <location>
        <begin position="180"/>
        <end position="245"/>
    </location>
</feature>
<keyword evidence="12" id="KW-1185">Reference proteome</keyword>
<dbReference type="Pfam" id="PF21082">
    <property type="entry name" value="MS_channel_3rd"/>
    <property type="match status" value="1"/>
</dbReference>
<evidence type="ECO:0000256" key="3">
    <source>
        <dbReference type="ARBA" id="ARBA00022475"/>
    </source>
</evidence>
<evidence type="ECO:0000256" key="6">
    <source>
        <dbReference type="ARBA" id="ARBA00023136"/>
    </source>
</evidence>
<sequence>MNNWWQQVFFHNTIQAWLIAIGIVLVGFSVLKLIKKTVISTLKKWAGKTATTFDDLIVAGVEKSIFPILYISLLYAGISYLSLSEKWEHRISVALWIVVMFFVLRIITACLRYFILSALKDKENSEVRQKQAGGLIIIFNFCIYIVGFIFVLDNLGYNMATLLTGLGIGGIAIALAAQAILGDLFSYFAIYFDKPFEVGDFVQVDDKAGVIEYIGIKTTRVRNPAGEQIVFSNQDLTKSRLHNFGRMEKRRVVFNFGVIYDTPIDKIKLIPDTVKEIINQQENVNFDRGHFTGFNHSSMNFEFVYYVLTPDFNFYMSTHQGIYLAILQSFEKMDVKFAYPTQTLFLKHTTEPEHEKLKKSQDILSH</sequence>
<evidence type="ECO:0000256" key="1">
    <source>
        <dbReference type="ARBA" id="ARBA00004651"/>
    </source>
</evidence>
<evidence type="ECO:0000256" key="4">
    <source>
        <dbReference type="ARBA" id="ARBA00022692"/>
    </source>
</evidence>
<evidence type="ECO:0000256" key="2">
    <source>
        <dbReference type="ARBA" id="ARBA00008017"/>
    </source>
</evidence>
<dbReference type="Gene3D" id="3.30.70.100">
    <property type="match status" value="1"/>
</dbReference>
<proteinExistence type="inferred from homology"/>
<dbReference type="AlphaFoldDB" id="A0A3M9N9Z7"/>
<protein>
    <submittedName>
        <fullName evidence="11">Mechanosensitive ion channel family protein</fullName>
    </submittedName>
</protein>
<feature type="transmembrane region" description="Helical" evidence="7">
    <location>
        <begin position="95"/>
        <end position="115"/>
    </location>
</feature>
<dbReference type="Gene3D" id="1.10.287.1260">
    <property type="match status" value="1"/>
</dbReference>
<dbReference type="InterPro" id="IPR010920">
    <property type="entry name" value="LSM_dom_sf"/>
</dbReference>
<dbReference type="PANTHER" id="PTHR30566:SF25">
    <property type="entry name" value="INNER MEMBRANE PROTEIN"/>
    <property type="match status" value="1"/>
</dbReference>
<gene>
    <name evidence="11" type="ORF">EFY79_16070</name>
</gene>
<dbReference type="SUPFAM" id="SSF50182">
    <property type="entry name" value="Sm-like ribonucleoproteins"/>
    <property type="match status" value="1"/>
</dbReference>
<dbReference type="PANTHER" id="PTHR30566">
    <property type="entry name" value="YNAI-RELATED MECHANOSENSITIVE ION CHANNEL"/>
    <property type="match status" value="1"/>
</dbReference>
<feature type="domain" description="Mechanosensitive ion channel MscS C-terminal" evidence="9">
    <location>
        <begin position="252"/>
        <end position="337"/>
    </location>
</feature>
<dbReference type="InterPro" id="IPR006685">
    <property type="entry name" value="MscS_channel_2nd"/>
</dbReference>
<feature type="transmembrane region" description="Helical" evidence="7">
    <location>
        <begin position="135"/>
        <end position="152"/>
    </location>
</feature>
<dbReference type="EMBL" id="RJJR01000014">
    <property type="protein sequence ID" value="RNI34215.1"/>
    <property type="molecule type" value="Genomic_DNA"/>
</dbReference>